<reference evidence="1" key="1">
    <citation type="journal article" date="2023" name="Int. J. Syst. Evol. Microbiol.">
        <title>Methylocystis iwaonis sp. nov., a type II methane-oxidizing bacterium from surface soil of a rice paddy field in Japan, and emended description of the genus Methylocystis (ex Whittenbury et al. 1970) Bowman et al. 1993.</title>
        <authorList>
            <person name="Kaise H."/>
            <person name="Sawadogo J.B."/>
            <person name="Alam M.S."/>
            <person name="Ueno C."/>
            <person name="Dianou D."/>
            <person name="Shinjo R."/>
            <person name="Asakawa S."/>
        </authorList>
    </citation>
    <scope>NUCLEOTIDE SEQUENCE</scope>
    <source>
        <strain evidence="1">LMG27198</strain>
    </source>
</reference>
<accession>A0A9W6LTV0</accession>
<dbReference type="RefSeq" id="WP_281804995.1">
    <property type="nucleotide sequence ID" value="NZ_BSEC01000001.1"/>
</dbReference>
<keyword evidence="2" id="KW-1185">Reference proteome</keyword>
<dbReference type="AlphaFoldDB" id="A0A9W6LTV0"/>
<comment type="caution">
    <text evidence="1">The sequence shown here is derived from an EMBL/GenBank/DDBJ whole genome shotgun (WGS) entry which is preliminary data.</text>
</comment>
<proteinExistence type="predicted"/>
<protein>
    <submittedName>
        <fullName evidence="1">Uncharacterized protein</fullName>
    </submittedName>
</protein>
<organism evidence="1 2">
    <name type="scientific">Methylocystis echinoides</name>
    <dbReference type="NCBI Taxonomy" id="29468"/>
    <lineage>
        <taxon>Bacteria</taxon>
        <taxon>Pseudomonadati</taxon>
        <taxon>Pseudomonadota</taxon>
        <taxon>Alphaproteobacteria</taxon>
        <taxon>Hyphomicrobiales</taxon>
        <taxon>Methylocystaceae</taxon>
        <taxon>Methylocystis</taxon>
    </lineage>
</organism>
<evidence type="ECO:0000313" key="1">
    <source>
        <dbReference type="EMBL" id="GLI94794.1"/>
    </source>
</evidence>
<gene>
    <name evidence="1" type="ORF">LMG27198_37860</name>
</gene>
<dbReference type="Proteomes" id="UP001144323">
    <property type="component" value="Unassembled WGS sequence"/>
</dbReference>
<name>A0A9W6LTV0_9HYPH</name>
<sequence length="163" mass="16717">MASKTDFSPVEWKKLLQAPLLAGFAVSAADPSSFIGTLQEAFASASELAKAKAGEKGALVQAVADEILSSSGRAEAREGVRSVVQGAKLEEIKDRALAALKETAAIVRQKAPADAAAFNGWLGEIAKTVAEAGTEGGFLGFGGVKVSETEKATLAEIAEILQA</sequence>
<dbReference type="EMBL" id="BSEC01000001">
    <property type="protein sequence ID" value="GLI94794.1"/>
    <property type="molecule type" value="Genomic_DNA"/>
</dbReference>
<evidence type="ECO:0000313" key="2">
    <source>
        <dbReference type="Proteomes" id="UP001144323"/>
    </source>
</evidence>